<feature type="disulfide bond" evidence="24">
    <location>
        <begin position="1067"/>
        <end position="1079"/>
    </location>
</feature>
<feature type="disulfide bond" evidence="24">
    <location>
        <begin position="830"/>
        <end position="839"/>
    </location>
</feature>
<feature type="domain" description="Laminin EGF-like" evidence="27">
    <location>
        <begin position="268"/>
        <end position="330"/>
    </location>
</feature>
<evidence type="ECO:0000256" key="14">
    <source>
        <dbReference type="ARBA" id="ARBA00065009"/>
    </source>
</evidence>
<evidence type="ECO:0000256" key="7">
    <source>
        <dbReference type="ARBA" id="ARBA00022737"/>
    </source>
</evidence>
<dbReference type="InterPro" id="IPR002049">
    <property type="entry name" value="LE_dom"/>
</dbReference>
<evidence type="ECO:0000256" key="26">
    <source>
        <dbReference type="SAM" id="SignalP"/>
    </source>
</evidence>
<dbReference type="PRINTS" id="PR00011">
    <property type="entry name" value="EGFLAMININ"/>
</dbReference>
<dbReference type="GO" id="GO:0007155">
    <property type="term" value="P:cell adhesion"/>
    <property type="evidence" value="ECO:0007669"/>
    <property type="project" value="UniProtKB-KW"/>
</dbReference>
<feature type="coiled-coil region" evidence="25">
    <location>
        <begin position="1529"/>
        <end position="1615"/>
    </location>
</feature>
<dbReference type="FunFam" id="2.10.25.10:FF:000065">
    <property type="entry name" value="Laminin subunit beta 1"/>
    <property type="match status" value="1"/>
</dbReference>
<dbReference type="FunFam" id="2.170.300.10:FF:000001">
    <property type="entry name" value="Laminin subunit beta-1"/>
    <property type="match status" value="1"/>
</dbReference>
<evidence type="ECO:0000256" key="9">
    <source>
        <dbReference type="ARBA" id="ARBA00022889"/>
    </source>
</evidence>
<comment type="subunit">
    <text evidence="14">Laminin is a complex glycoprotein, consisting of three different polypeptide chains (alpha, beta, gamma), which are bound to each other by disulfide bonds into a cross-shaped molecule comprising one long and three short arms with globules at each end. Beta-2 is a subunit of laminin-3 (laminin-121 or S-laminin), laminin-4 (laminin-221 or S-merosin), laminin-7 (laminin-321 or KS-laminin), laminin-9 (laminin-421), laminin-11 (laminin-521), laminin-14 (laminin-423) and laminin-15 (laminin-523).</text>
</comment>
<feature type="disulfide bond" evidence="24">
    <location>
        <begin position="874"/>
        <end position="883"/>
    </location>
</feature>
<dbReference type="Gene3D" id="2.60.120.260">
    <property type="entry name" value="Galactose-binding domain-like"/>
    <property type="match status" value="1"/>
</dbReference>
<feature type="coiled-coil region" evidence="25">
    <location>
        <begin position="1644"/>
        <end position="1678"/>
    </location>
</feature>
<feature type="signal peptide" evidence="26">
    <location>
        <begin position="1"/>
        <end position="22"/>
    </location>
</feature>
<dbReference type="PROSITE" id="PS50027">
    <property type="entry name" value="EGF_LAM_2"/>
    <property type="match status" value="11"/>
</dbReference>
<feature type="disulfide bond" evidence="24">
    <location>
        <begin position="1088"/>
        <end position="1097"/>
    </location>
</feature>
<feature type="disulfide bond" evidence="24">
    <location>
        <begin position="361"/>
        <end position="370"/>
    </location>
</feature>
<dbReference type="InterPro" id="IPR008211">
    <property type="entry name" value="Laminin_N"/>
</dbReference>
<feature type="domain" description="Laminin EGF-like" evidence="27">
    <location>
        <begin position="809"/>
        <end position="854"/>
    </location>
</feature>
<feature type="disulfide bond" evidence="24">
    <location>
        <begin position="296"/>
        <end position="305"/>
    </location>
</feature>
<dbReference type="SMART" id="SM00136">
    <property type="entry name" value="LamNT"/>
    <property type="match status" value="1"/>
</dbReference>
<evidence type="ECO:0000256" key="6">
    <source>
        <dbReference type="ARBA" id="ARBA00022729"/>
    </source>
</evidence>
<feature type="domain" description="Laminin EGF-like" evidence="27">
    <location>
        <begin position="1115"/>
        <end position="1161"/>
    </location>
</feature>
<keyword evidence="10 25" id="KW-0175">Coiled coil</keyword>
<dbReference type="Pfam" id="PF00053">
    <property type="entry name" value="EGF_laminin"/>
    <property type="match status" value="11"/>
</dbReference>
<name>A0ABD3UYL7_SINWO</name>
<dbReference type="InterPro" id="IPR056863">
    <property type="entry name" value="LMN_ATRN_NET-like_EGF"/>
</dbReference>
<dbReference type="FunFam" id="2.10.25.10:FF:000130">
    <property type="entry name" value="Laminin subunit beta 1"/>
    <property type="match status" value="1"/>
</dbReference>
<feature type="disulfide bond" evidence="24">
    <location>
        <begin position="1039"/>
        <end position="1048"/>
    </location>
</feature>
<dbReference type="InterPro" id="IPR050440">
    <property type="entry name" value="Laminin/Netrin_ECM"/>
</dbReference>
<dbReference type="GO" id="GO:0005608">
    <property type="term" value="C:laminin-3 complex"/>
    <property type="evidence" value="ECO:0007669"/>
    <property type="project" value="UniProtKB-ARBA"/>
</dbReference>
<feature type="disulfide bond" evidence="24">
    <location>
        <begin position="476"/>
        <end position="485"/>
    </location>
</feature>
<evidence type="ECO:0000256" key="10">
    <source>
        <dbReference type="ARBA" id="ARBA00023054"/>
    </source>
</evidence>
<keyword evidence="5" id="KW-0597">Phosphoprotein</keyword>
<feature type="domain" description="Laminin N-terminal" evidence="29">
    <location>
        <begin position="30"/>
        <end position="267"/>
    </location>
</feature>
<feature type="disulfide bond" evidence="24">
    <location>
        <begin position="988"/>
        <end position="997"/>
    </location>
</feature>
<dbReference type="Pfam" id="PF00055">
    <property type="entry name" value="Laminin_N"/>
    <property type="match status" value="1"/>
</dbReference>
<proteinExistence type="predicted"/>
<dbReference type="Pfam" id="PF24973">
    <property type="entry name" value="EGF_LMN_ATRN"/>
    <property type="match status" value="2"/>
</dbReference>
<feature type="domain" description="Laminin EGF-like" evidence="27">
    <location>
        <begin position="331"/>
        <end position="393"/>
    </location>
</feature>
<dbReference type="InterPro" id="IPR000742">
    <property type="entry name" value="EGF"/>
</dbReference>
<comment type="caution">
    <text evidence="24">Lacks conserved residue(s) required for the propagation of feature annotation.</text>
</comment>
<evidence type="ECO:0000256" key="20">
    <source>
        <dbReference type="ARBA" id="ARBA00080055"/>
    </source>
</evidence>
<evidence type="ECO:0000256" key="17">
    <source>
        <dbReference type="ARBA" id="ARBA00076137"/>
    </source>
</evidence>
<dbReference type="SMART" id="SM00181">
    <property type="entry name" value="EGF"/>
    <property type="match status" value="6"/>
</dbReference>
<comment type="function">
    <text evidence="1">Binding to cells via a high affinity receptor, laminin is thought to mediate the attachment, migration and organization of cells into tissues during embryonic development by interacting with other extracellular matrix components.</text>
</comment>
<feature type="domain" description="Laminin EGF-like" evidence="27">
    <location>
        <begin position="1016"/>
        <end position="1066"/>
    </location>
</feature>
<dbReference type="PANTHER" id="PTHR10574">
    <property type="entry name" value="NETRIN/LAMININ-RELATED"/>
    <property type="match status" value="1"/>
</dbReference>
<feature type="disulfide bond" evidence="24">
    <location>
        <begin position="809"/>
        <end position="821"/>
    </location>
</feature>
<dbReference type="Gene3D" id="2.170.300.10">
    <property type="entry name" value="Tie2 ligand-binding domain superfamily"/>
    <property type="match status" value="2"/>
</dbReference>
<evidence type="ECO:0000256" key="5">
    <source>
        <dbReference type="ARBA" id="ARBA00022553"/>
    </source>
</evidence>
<evidence type="ECO:0000256" key="11">
    <source>
        <dbReference type="ARBA" id="ARBA00023157"/>
    </source>
</evidence>
<feature type="disulfide bond" evidence="24">
    <location>
        <begin position="1115"/>
        <end position="1127"/>
    </location>
</feature>
<dbReference type="SMART" id="SM00180">
    <property type="entry name" value="EGF_Lam"/>
    <property type="match status" value="13"/>
</dbReference>
<feature type="disulfide bond" evidence="24">
    <location>
        <begin position="1117"/>
        <end position="1134"/>
    </location>
</feature>
<reference evidence="30 31" key="1">
    <citation type="submission" date="2024-11" db="EMBL/GenBank/DDBJ databases">
        <title>Chromosome-level genome assembly of the freshwater bivalve Anodonta woodiana.</title>
        <authorList>
            <person name="Chen X."/>
        </authorList>
    </citation>
    <scope>NUCLEOTIDE SEQUENCE [LARGE SCALE GENOMIC DNA]</scope>
    <source>
        <strain evidence="30">MN2024</strain>
        <tissue evidence="30">Gills</tissue>
    </source>
</reference>
<sequence>MESLHVWILLFIVIAIQDTTTGQLSQPQCERGSCYPATGDLLIGREKNLTTNSTCGLDRAERYCIVSHLEDVKKCFVCDSRRPWATNNRESHRIENIVSSFRERKLRWWQAENGEQNVYIQLDLEAEFHFTHLIMTFKTFRPKAMYVERSFDFGHTWNVYRYFAADCAKSFPGIPTSPVRNLKDVICVSKYSEVAPSTEGEVIFRVLPPFIRIADPYSQDVQDLLKLTNIRIVFTELHTLGDTVFDSRQDIKEKYYYSMYDMTVRGSCSCYGHASRCIPVDGYPNYPNMVHGQCECTHNTRGLNCEMCQDFYNDLPWRPARTNEPNACQKCNCNNHATTCHFDPAVYELTGRVSGGVCDDCQHNTMGRNCQECRPFFYQDPNRDLRDPEICQPCECDPDGSQFKGECENREDPSIGMVAGRCLCKQNVEGRNCDTCKSEFWNLRDDNPEGCEPCTCSPLGTIPGFGCDQATGMCTCKRYVTGKNCDQCYPGYWGMSADVYGCRLCDCDVGGATGDDCDVITGDCDCKPFIMGRQCNQVQPGYFFTRLDYYMYEAEFAVGIGNTRVFIREPVPGYQSWTGPGFMRIMEGDALLFTDIRVDFPMYYDVVIRYDPRMPEKWDDVRVTVERPGPTDQAGPCANAIPQDDNKAVSLQPGSRHVVVPTQSCLEKGIKYTIRIGFTKYRSDLNTPEATALIDSIILVPSTESIPIFQGPGLPEYMKYDFIRYRCRELQLHVHRPELPEICRKLTFSISAIIHQKALECDCDLTGSLSFECDPVGGQCQCKPNVVGRRCDQCAPGTYGFGPTGCTPCNCHAIGARDNFCDIVTGQCLCVPNVDGRICDVCTRGYYGFPRCRQCQCNGNAEICDDLTGRCINCQNHTRGDNCERCEAGFYGDPRIEYRISCQPCMCPGGPYSRIQHADGCELDTRYQSVVCNCYPGFRGPNCNVCADNFFGDPSVENGTCESCICNNNIDPNVPGSCDTTTGECLKCLYNTEGFNCEKCKPGYYGNALTQSCQECICSPLGTDTNKGPCDRETGQCHCLPNVVGLRCDRSAIGFWNLTKGVGSEPCNCDPDGSLGTECNELDGQCQCKQGRGGRRCSECENLFWGDPNFQCYPCECNPQGSAAMQCDHRTGQCICLTGITGYKCDRCDRGTTGELPNCQPCGECFNNWDRVVRDLSDQTKALLDQAKDIQTSGAAGAFDKEFRNMEEKLEEIRKIINSSGVSSSDVDQLKDKLAHIRQNLTVNVQTLNTMDIEMQNTIGRIQEGNNRIRALELGIAELKLKADDLRSNASDIQAKDVEGAFNITKEAQLRSQEAQNMVNSTRDMIQQSEVTRQQVEKLLDQNRGTFNQSLQDNEKALTDVDNQVMDLNNKIAEINDMVCDGNGNPCDDVCGGGGCGKCGGPSCENGAVTKADNALDLAMKAEELLKVKEQNANVLHKNVSAAHLAANEAKIDSQMASDEALKARNISESTRTNLENLLNRTSEYLRDQGAKPEQIEQIAQEVLRMSISLTPDQIMDLAGQINDTIQGLQNIDSILEDTRDDLARAQQLKERADNASLAAASILEIAQSVLNALNGSRKAQDDARKAIDEAQQDIKSAENDFTMIESETAAAEEKSTQTSATVRGLNDDLSKLKSKITANRLKVEDAEKLANDAAAMAAKAEQDATDLENKYPDTLNKLNDRYNSTFDAKARVDTLKRRADKLATETTTQLNRLRNMNTEFSMYEKELQTLAGRIDELNANMTIYLESIQKKAEDYRLCKTE</sequence>
<dbReference type="Proteomes" id="UP001634394">
    <property type="component" value="Unassembled WGS sequence"/>
</dbReference>
<dbReference type="FunFam" id="2.170.300.10:FF:000004">
    <property type="entry name" value="Laminin subunit beta 1"/>
    <property type="match status" value="1"/>
</dbReference>
<evidence type="ECO:0000256" key="23">
    <source>
        <dbReference type="ARBA" id="ARBA00081237"/>
    </source>
</evidence>
<feature type="domain" description="Laminin EGF-like" evidence="27">
    <location>
        <begin position="761"/>
        <end position="808"/>
    </location>
</feature>
<evidence type="ECO:0000256" key="4">
    <source>
        <dbReference type="ARBA" id="ARBA00022530"/>
    </source>
</evidence>
<evidence type="ECO:0000256" key="16">
    <source>
        <dbReference type="ARBA" id="ARBA00075305"/>
    </source>
</evidence>
<comment type="subcellular location">
    <subcellularLocation>
        <location evidence="2">Secreted</location>
        <location evidence="2">Extracellular space</location>
        <location evidence="2">Extracellular matrix</location>
        <location evidence="2">Basement membrane</location>
    </subcellularLocation>
</comment>
<evidence type="ECO:0000256" key="13">
    <source>
        <dbReference type="ARBA" id="ARBA00023292"/>
    </source>
</evidence>
<feature type="chain" id="PRO_5044830375" description="Laminin subunit beta-2" evidence="26">
    <location>
        <begin position="23"/>
        <end position="1762"/>
    </location>
</feature>
<dbReference type="Pfam" id="PF23219">
    <property type="entry name" value="LAMB1"/>
    <property type="match status" value="1"/>
</dbReference>
<evidence type="ECO:0000256" key="22">
    <source>
        <dbReference type="ARBA" id="ARBA00080856"/>
    </source>
</evidence>
<dbReference type="FunFam" id="2.10.25.10:FF:000011">
    <property type="entry name" value="Cadherin EGF LAG seven-pass G-type receptor"/>
    <property type="match status" value="1"/>
</dbReference>
<evidence type="ECO:0000256" key="24">
    <source>
        <dbReference type="PROSITE-ProRule" id="PRU00460"/>
    </source>
</evidence>
<organism evidence="30 31">
    <name type="scientific">Sinanodonta woodiana</name>
    <name type="common">Chinese pond mussel</name>
    <name type="synonym">Anodonta woodiana</name>
    <dbReference type="NCBI Taxonomy" id="1069815"/>
    <lineage>
        <taxon>Eukaryota</taxon>
        <taxon>Metazoa</taxon>
        <taxon>Spiralia</taxon>
        <taxon>Lophotrochozoa</taxon>
        <taxon>Mollusca</taxon>
        <taxon>Bivalvia</taxon>
        <taxon>Autobranchia</taxon>
        <taxon>Heteroconchia</taxon>
        <taxon>Palaeoheterodonta</taxon>
        <taxon>Unionida</taxon>
        <taxon>Unionoidea</taxon>
        <taxon>Unionidae</taxon>
        <taxon>Unioninae</taxon>
        <taxon>Sinanodonta</taxon>
    </lineage>
</organism>
<gene>
    <name evidence="30" type="ORF">ACJMK2_017325</name>
</gene>
<evidence type="ECO:0000259" key="28">
    <source>
        <dbReference type="PROSITE" id="PS51116"/>
    </source>
</evidence>
<feature type="disulfide bond" evidence="24">
    <location>
        <begin position="811"/>
        <end position="828"/>
    </location>
</feature>
<feature type="disulfide bond" evidence="24">
    <location>
        <begin position="1069"/>
        <end position="1086"/>
    </location>
</feature>
<evidence type="ECO:0000313" key="30">
    <source>
        <dbReference type="EMBL" id="KAL3853816.1"/>
    </source>
</evidence>
<keyword evidence="8" id="KW-0084">Basement membrane</keyword>
<feature type="domain" description="Laminin EGF-like" evidence="27">
    <location>
        <begin position="855"/>
        <end position="904"/>
    </location>
</feature>
<evidence type="ECO:0000313" key="31">
    <source>
        <dbReference type="Proteomes" id="UP001634394"/>
    </source>
</evidence>
<dbReference type="FunFam" id="2.10.25.10:FF:000145">
    <property type="entry name" value="Laminin subunit beta 1"/>
    <property type="match status" value="1"/>
</dbReference>
<feature type="disulfide bond" evidence="24">
    <location>
        <begin position="782"/>
        <end position="791"/>
    </location>
</feature>
<evidence type="ECO:0000256" key="21">
    <source>
        <dbReference type="ARBA" id="ARBA00080199"/>
    </source>
</evidence>
<feature type="domain" description="Laminin EGF-like" evidence="27">
    <location>
        <begin position="454"/>
        <end position="504"/>
    </location>
</feature>
<feature type="domain" description="Laminin EGF-like" evidence="27">
    <location>
        <begin position="394"/>
        <end position="453"/>
    </location>
</feature>
<keyword evidence="11 24" id="KW-1015">Disulfide bond</keyword>
<dbReference type="FunFam" id="2.10.25.10:FF:000280">
    <property type="entry name" value="Laminin subunit beta 4"/>
    <property type="match status" value="1"/>
</dbReference>
<feature type="domain" description="Laminin IV type B" evidence="28">
    <location>
        <begin position="544"/>
        <end position="755"/>
    </location>
</feature>
<feature type="disulfide bond" evidence="24">
    <location>
        <begin position="763"/>
        <end position="780"/>
    </location>
</feature>
<feature type="domain" description="Laminin EGF-like" evidence="27">
    <location>
        <begin position="1067"/>
        <end position="1114"/>
    </location>
</feature>
<evidence type="ECO:0000256" key="1">
    <source>
        <dbReference type="ARBA" id="ARBA00002418"/>
    </source>
</evidence>
<feature type="disulfide bond" evidence="24">
    <location>
        <begin position="488"/>
        <end position="502"/>
    </location>
</feature>
<keyword evidence="13 24" id="KW-0424">Laminin EGF-like domain</keyword>
<dbReference type="InterPro" id="IPR056558">
    <property type="entry name" value="LAMB1-4_helical"/>
</dbReference>
<evidence type="ECO:0000259" key="27">
    <source>
        <dbReference type="PROSITE" id="PS50027"/>
    </source>
</evidence>
<protein>
    <recommendedName>
        <fullName evidence="15">Laminin subunit beta-2</fullName>
    </recommendedName>
    <alternativeName>
        <fullName evidence="18">Laminin-11 subunit beta</fullName>
    </alternativeName>
    <alternativeName>
        <fullName evidence="19">Laminin-14 subunit beta</fullName>
    </alternativeName>
    <alternativeName>
        <fullName evidence="23">Laminin-15 subunit beta</fullName>
    </alternativeName>
    <alternativeName>
        <fullName evidence="22">Laminin-3 subunit beta</fullName>
    </alternativeName>
    <alternativeName>
        <fullName evidence="21">Laminin-4 subunit beta</fullName>
    </alternativeName>
    <alternativeName>
        <fullName evidence="17">Laminin-7 subunit beta</fullName>
    </alternativeName>
    <alternativeName>
        <fullName evidence="20">Laminin-9 subunit beta</fullName>
    </alternativeName>
    <alternativeName>
        <fullName evidence="16">S-laminin subunit beta</fullName>
    </alternativeName>
</protein>
<evidence type="ECO:0000256" key="12">
    <source>
        <dbReference type="ARBA" id="ARBA00023180"/>
    </source>
</evidence>
<comment type="caution">
    <text evidence="30">The sequence shown here is derived from an EMBL/GenBank/DDBJ whole genome shotgun (WGS) entry which is preliminary data.</text>
</comment>
<dbReference type="Gene3D" id="2.10.25.10">
    <property type="entry name" value="Laminin"/>
    <property type="match status" value="9"/>
</dbReference>
<dbReference type="PANTHER" id="PTHR10574:SF375">
    <property type="entry name" value="LAMININ SUBUNIT BETA-1"/>
    <property type="match status" value="1"/>
</dbReference>
<dbReference type="FunFam" id="2.10.25.10:FF:000084">
    <property type="entry name" value="Laminin subunit alpha 3"/>
    <property type="match status" value="1"/>
</dbReference>
<dbReference type="FunFam" id="2.60.120.260:FF:000010">
    <property type="entry name" value="Laminin subunit beta 1"/>
    <property type="match status" value="1"/>
</dbReference>
<evidence type="ECO:0000256" key="19">
    <source>
        <dbReference type="ARBA" id="ARBA00079356"/>
    </source>
</evidence>
<feature type="coiled-coil region" evidence="25">
    <location>
        <begin position="1351"/>
        <end position="1378"/>
    </location>
</feature>
<keyword evidence="3" id="KW-0964">Secreted</keyword>
<feature type="disulfide bond" evidence="24">
    <location>
        <begin position="1136"/>
        <end position="1145"/>
    </location>
</feature>
<feature type="domain" description="Laminin EGF-like" evidence="27">
    <location>
        <begin position="964"/>
        <end position="1015"/>
    </location>
</feature>
<accession>A0ABD3UYL7</accession>
<evidence type="ECO:0000256" key="3">
    <source>
        <dbReference type="ARBA" id="ARBA00022525"/>
    </source>
</evidence>
<dbReference type="FunFam" id="2.10.25.10:FF:000034">
    <property type="entry name" value="Laminin subunit alpha 3"/>
    <property type="match status" value="1"/>
</dbReference>
<dbReference type="CDD" id="cd00055">
    <property type="entry name" value="EGF_Lam"/>
    <property type="match status" value="13"/>
</dbReference>
<dbReference type="EMBL" id="JBJQND010000015">
    <property type="protein sequence ID" value="KAL3853816.1"/>
    <property type="molecule type" value="Genomic_DNA"/>
</dbReference>
<evidence type="ECO:0000256" key="18">
    <source>
        <dbReference type="ARBA" id="ARBA00079179"/>
    </source>
</evidence>
<evidence type="ECO:0000256" key="2">
    <source>
        <dbReference type="ARBA" id="ARBA00004302"/>
    </source>
</evidence>
<keyword evidence="6 26" id="KW-0732">Signal</keyword>
<dbReference type="InterPro" id="IPR013015">
    <property type="entry name" value="Laminin_IV_B"/>
</dbReference>
<keyword evidence="7" id="KW-0677">Repeat</keyword>
<evidence type="ECO:0000259" key="29">
    <source>
        <dbReference type="PROSITE" id="PS51117"/>
    </source>
</evidence>
<dbReference type="SUPFAM" id="SSF57196">
    <property type="entry name" value="EGF/Laminin"/>
    <property type="match status" value="13"/>
</dbReference>
<evidence type="ECO:0000256" key="8">
    <source>
        <dbReference type="ARBA" id="ARBA00022869"/>
    </source>
</evidence>
<feature type="coiled-coil region" evidence="25">
    <location>
        <begin position="1262"/>
        <end position="1296"/>
    </location>
</feature>
<dbReference type="PROSITE" id="PS01248">
    <property type="entry name" value="EGF_LAM_1"/>
    <property type="match status" value="4"/>
</dbReference>
<dbReference type="PROSITE" id="PS51116">
    <property type="entry name" value="LAMININ_IVB"/>
    <property type="match status" value="1"/>
</dbReference>
<dbReference type="FunFam" id="2.10.25.10:FF:000333">
    <property type="entry name" value="netrin-4 isoform X2"/>
    <property type="match status" value="1"/>
</dbReference>
<feature type="disulfide bond" evidence="24">
    <location>
        <begin position="424"/>
        <end position="433"/>
    </location>
</feature>
<evidence type="ECO:0000256" key="25">
    <source>
        <dbReference type="SAM" id="Coils"/>
    </source>
</evidence>
<feature type="disulfide bond" evidence="24">
    <location>
        <begin position="761"/>
        <end position="773"/>
    </location>
</feature>
<dbReference type="SUPFAM" id="SSF57997">
    <property type="entry name" value="Tropomyosin"/>
    <property type="match status" value="1"/>
</dbReference>
<dbReference type="PROSITE" id="PS51117">
    <property type="entry name" value="LAMININ_NTER"/>
    <property type="match status" value="1"/>
</dbReference>
<keyword evidence="31" id="KW-1185">Reference proteome</keyword>
<keyword evidence="4" id="KW-0272">Extracellular matrix</keyword>
<evidence type="ECO:0000256" key="15">
    <source>
        <dbReference type="ARBA" id="ARBA00071082"/>
    </source>
</evidence>
<dbReference type="Pfam" id="PF21199">
    <property type="entry name" value="LAMININ_IV_B"/>
    <property type="match status" value="1"/>
</dbReference>
<keyword evidence="12" id="KW-0325">Glycoprotein</keyword>
<dbReference type="FunFam" id="2.10.25.10:FF:000135">
    <property type="entry name" value="Laminin subunit beta 4"/>
    <property type="match status" value="3"/>
</dbReference>
<keyword evidence="9" id="KW-0130">Cell adhesion</keyword>